<reference evidence="3" key="1">
    <citation type="submission" date="2018-06" db="EMBL/GenBank/DDBJ databases">
        <authorList>
            <consortium name="Pathogen Informatics"/>
        </authorList>
    </citation>
    <scope>NUCLEOTIDE SEQUENCE [LARGE SCALE GENOMIC DNA]</scope>
    <source>
        <strain evidence="3">NCTC10124</strain>
    </source>
</reference>
<feature type="non-terminal residue" evidence="2">
    <location>
        <position position="37"/>
    </location>
</feature>
<organism evidence="2 3">
    <name type="scientific">Mycoplasmopsis synoviae</name>
    <name type="common">Mycoplasma synoviae</name>
    <dbReference type="NCBI Taxonomy" id="2109"/>
    <lineage>
        <taxon>Bacteria</taxon>
        <taxon>Bacillati</taxon>
        <taxon>Mycoplasmatota</taxon>
        <taxon>Mycoplasmoidales</taxon>
        <taxon>Metamycoplasmataceae</taxon>
        <taxon>Mycoplasmopsis</taxon>
    </lineage>
</organism>
<evidence type="ECO:0000313" key="2">
    <source>
        <dbReference type="EMBL" id="SYV92497.1"/>
    </source>
</evidence>
<feature type="compositionally biased region" description="Polar residues" evidence="1">
    <location>
        <begin position="10"/>
        <end position="22"/>
    </location>
</feature>
<gene>
    <name evidence="2" type="ORF">NCTC10124_00221</name>
</gene>
<accession>A0A3B0P8Y7</accession>
<sequence length="37" mass="4070">MSNLFDPRAAQSSEGFSPNVDNSVKPAHVTKPQNVLW</sequence>
<feature type="region of interest" description="Disordered" evidence="1">
    <location>
        <begin position="1"/>
        <end position="37"/>
    </location>
</feature>
<protein>
    <submittedName>
        <fullName evidence="2">Uncharacterized protein</fullName>
    </submittedName>
</protein>
<proteinExistence type="predicted"/>
<evidence type="ECO:0000313" key="3">
    <source>
        <dbReference type="Proteomes" id="UP000259328"/>
    </source>
</evidence>
<dbReference type="EMBL" id="LS991953">
    <property type="protein sequence ID" value="SYV92497.1"/>
    <property type="molecule type" value="Genomic_DNA"/>
</dbReference>
<dbReference type="Proteomes" id="UP000259328">
    <property type="component" value="Chromosome"/>
</dbReference>
<evidence type="ECO:0000256" key="1">
    <source>
        <dbReference type="SAM" id="MobiDB-lite"/>
    </source>
</evidence>
<name>A0A3B0P8Y7_MYCSY</name>
<dbReference type="AlphaFoldDB" id="A0A3B0P8Y7"/>